<comment type="caution">
    <text evidence="15">The sequence shown here is derived from an EMBL/GenBank/DDBJ whole genome shotgun (WGS) entry which is preliminary data.</text>
</comment>
<keyword evidence="11 13" id="KW-0648">Protein biosynthesis</keyword>
<dbReference type="HAMAP" id="MF_00041">
    <property type="entry name" value="Cys_tRNA_synth"/>
    <property type="match status" value="1"/>
</dbReference>
<keyword evidence="10 13" id="KW-0067">ATP-binding</keyword>
<accession>A0A837IP28</accession>
<dbReference type="GO" id="GO:0005524">
    <property type="term" value="F:ATP binding"/>
    <property type="evidence" value="ECO:0007669"/>
    <property type="project" value="UniProtKB-UniRule"/>
</dbReference>
<keyword evidence="12 13" id="KW-0030">Aminoacyl-tRNA synthetase</keyword>
<dbReference type="GO" id="GO:0006423">
    <property type="term" value="P:cysteinyl-tRNA aminoacylation"/>
    <property type="evidence" value="ECO:0007669"/>
    <property type="project" value="UniProtKB-UniRule"/>
</dbReference>
<dbReference type="Gene3D" id="1.20.120.1910">
    <property type="entry name" value="Cysteine-tRNA ligase, C-terminal anti-codon recognition domain"/>
    <property type="match status" value="1"/>
</dbReference>
<evidence type="ECO:0000259" key="14">
    <source>
        <dbReference type="SMART" id="SM00840"/>
    </source>
</evidence>
<evidence type="ECO:0000313" key="15">
    <source>
        <dbReference type="EMBL" id="KKU93365.1"/>
    </source>
</evidence>
<feature type="short sequence motif" description="'KMSKS' region" evidence="13">
    <location>
        <begin position="278"/>
        <end position="282"/>
    </location>
</feature>
<dbReference type="PRINTS" id="PR00983">
    <property type="entry name" value="TRNASYNTHCYS"/>
</dbReference>
<dbReference type="Pfam" id="PF01406">
    <property type="entry name" value="tRNA-synt_1e"/>
    <property type="match status" value="1"/>
</dbReference>
<feature type="short sequence motif" description="'HIGH' region" evidence="13">
    <location>
        <begin position="40"/>
        <end position="50"/>
    </location>
</feature>
<comment type="cofactor">
    <cofactor evidence="1">
        <name>Zn(2+)</name>
        <dbReference type="ChEBI" id="CHEBI:29105"/>
    </cofactor>
</comment>
<dbReference type="NCBIfam" id="TIGR00435">
    <property type="entry name" value="cysS"/>
    <property type="match status" value="1"/>
</dbReference>
<evidence type="ECO:0000256" key="3">
    <source>
        <dbReference type="ARBA" id="ARBA00005594"/>
    </source>
</evidence>
<evidence type="ECO:0000256" key="6">
    <source>
        <dbReference type="ARBA" id="ARBA00022598"/>
    </source>
</evidence>
<dbReference type="Pfam" id="PF09190">
    <property type="entry name" value="DALR_2"/>
    <property type="match status" value="1"/>
</dbReference>
<evidence type="ECO:0000256" key="8">
    <source>
        <dbReference type="ARBA" id="ARBA00022741"/>
    </source>
</evidence>
<dbReference type="EMBL" id="LCPH01000002">
    <property type="protein sequence ID" value="KKU93365.1"/>
    <property type="molecule type" value="Genomic_DNA"/>
</dbReference>
<evidence type="ECO:0000256" key="4">
    <source>
        <dbReference type="ARBA" id="ARBA00011245"/>
    </source>
</evidence>
<keyword evidence="8 13" id="KW-0547">Nucleotide-binding</keyword>
<feature type="domain" description="Cysteinyl-tRNA synthetase class Ia DALR" evidence="14">
    <location>
        <begin position="363"/>
        <end position="427"/>
    </location>
</feature>
<dbReference type="InterPro" id="IPR056411">
    <property type="entry name" value="CysS_C"/>
</dbReference>
<protein>
    <recommendedName>
        <fullName evidence="13">Cysteine--tRNA ligase</fullName>
        <ecNumber evidence="13">6.1.1.16</ecNumber>
    </recommendedName>
    <alternativeName>
        <fullName evidence="13">Cysteinyl-tRNA synthetase</fullName>
        <shortName evidence="13">CysRS</shortName>
    </alternativeName>
</protein>
<dbReference type="GO" id="GO:0004817">
    <property type="term" value="F:cysteine-tRNA ligase activity"/>
    <property type="evidence" value="ECO:0007669"/>
    <property type="project" value="UniProtKB-UniRule"/>
</dbReference>
<keyword evidence="7" id="KW-0479">Metal-binding</keyword>
<evidence type="ECO:0000256" key="1">
    <source>
        <dbReference type="ARBA" id="ARBA00001947"/>
    </source>
</evidence>
<evidence type="ECO:0000256" key="9">
    <source>
        <dbReference type="ARBA" id="ARBA00022833"/>
    </source>
</evidence>
<dbReference type="PANTHER" id="PTHR10890">
    <property type="entry name" value="CYSTEINYL-TRNA SYNTHETASE"/>
    <property type="match status" value="1"/>
</dbReference>
<dbReference type="SUPFAM" id="SSF52374">
    <property type="entry name" value="Nucleotidylyl transferase"/>
    <property type="match status" value="1"/>
</dbReference>
<sequence>MCYDGAIMLKVYNTLSRKKEVLKPFDSAQGKKLTLFVCGVTAYDLSHIGHARTYIAFDMIVKYLRQKGLDVFYLQNVTDVDDKIIQRAKELGGNSRALARKFEKEYRADMKKLGVNAVTQYARATDYIPEIISQVERLLKKGYAYEIEGDGIYFDISKFKEYGKLSRRTSEQAQDAVSRIDESVRKLNKGDFALWKLSKPGEPKWKSPWGWGRPGWHIEDTAITEKFFGPQYDVHGGAQDLIFPHHEAEIAQMEAVSGKKPLVRYWMHTGFLTVKREKMSKSLGNFITIRDFLKSRSPACAGRPRLLRYIALKTHYRSPIDYSEELLKQAENELTRIDEFVDKFNPPAGGQNSKISLSRFQKRFWQAMEDDFNAPVAIAVLFDLIREANIAWNKGSLSGADAKEIPAFLKEIDSFFGFIFWDREKSAVPAEIEELAKQREAHRKHGNFQEADALRATLQKRGWFVEDTPSGFTLKKLVYQKQDDRRSAG</sequence>
<dbReference type="PANTHER" id="PTHR10890:SF3">
    <property type="entry name" value="CYSTEINE--TRNA LIGASE, CYTOPLASMIC"/>
    <property type="match status" value="1"/>
</dbReference>
<dbReference type="InterPro" id="IPR009080">
    <property type="entry name" value="tRNAsynth_Ia_anticodon-bd"/>
</dbReference>
<keyword evidence="6 13" id="KW-0436">Ligase</keyword>
<reference evidence="15 16" key="1">
    <citation type="journal article" date="2015" name="Nature">
        <title>rRNA introns, odd ribosomes, and small enigmatic genomes across a large radiation of phyla.</title>
        <authorList>
            <person name="Brown C.T."/>
            <person name="Hug L.A."/>
            <person name="Thomas B.C."/>
            <person name="Sharon I."/>
            <person name="Castelle C.J."/>
            <person name="Singh A."/>
            <person name="Wilkins M.J."/>
            <person name="Williams K.H."/>
            <person name="Banfield J.F."/>
        </authorList>
    </citation>
    <scope>NUCLEOTIDE SEQUENCE [LARGE SCALE GENOMIC DNA]</scope>
</reference>
<dbReference type="Pfam" id="PF23493">
    <property type="entry name" value="CysS_C"/>
    <property type="match status" value="1"/>
</dbReference>
<evidence type="ECO:0000256" key="10">
    <source>
        <dbReference type="ARBA" id="ARBA00022840"/>
    </source>
</evidence>
<comment type="caution">
    <text evidence="13">Lacks conserved residue(s) required for the propagation of feature annotation.</text>
</comment>
<evidence type="ECO:0000256" key="13">
    <source>
        <dbReference type="HAMAP-Rule" id="MF_00041"/>
    </source>
</evidence>
<dbReference type="AlphaFoldDB" id="A0A837IP28"/>
<evidence type="ECO:0000313" key="16">
    <source>
        <dbReference type="Proteomes" id="UP000034462"/>
    </source>
</evidence>
<dbReference type="SMART" id="SM00840">
    <property type="entry name" value="DALR_2"/>
    <property type="match status" value="1"/>
</dbReference>
<dbReference type="InterPro" id="IPR015273">
    <property type="entry name" value="Cys-tRNA-synt_Ia_DALR"/>
</dbReference>
<feature type="binding site" evidence="13">
    <location>
        <position position="281"/>
    </location>
    <ligand>
        <name>ATP</name>
        <dbReference type="ChEBI" id="CHEBI:30616"/>
    </ligand>
</feature>
<comment type="catalytic activity">
    <reaction evidence="13">
        <text>tRNA(Cys) + L-cysteine + ATP = L-cysteinyl-tRNA(Cys) + AMP + diphosphate</text>
        <dbReference type="Rhea" id="RHEA:17773"/>
        <dbReference type="Rhea" id="RHEA-COMP:9661"/>
        <dbReference type="Rhea" id="RHEA-COMP:9679"/>
        <dbReference type="ChEBI" id="CHEBI:30616"/>
        <dbReference type="ChEBI" id="CHEBI:33019"/>
        <dbReference type="ChEBI" id="CHEBI:35235"/>
        <dbReference type="ChEBI" id="CHEBI:78442"/>
        <dbReference type="ChEBI" id="CHEBI:78517"/>
        <dbReference type="ChEBI" id="CHEBI:456215"/>
        <dbReference type="EC" id="6.1.1.16"/>
    </reaction>
</comment>
<dbReference type="EC" id="6.1.1.16" evidence="13"/>
<dbReference type="GO" id="GO:0046872">
    <property type="term" value="F:metal ion binding"/>
    <property type="evidence" value="ECO:0007669"/>
    <property type="project" value="UniProtKB-KW"/>
</dbReference>
<dbReference type="CDD" id="cd00672">
    <property type="entry name" value="CysRS_core"/>
    <property type="match status" value="1"/>
</dbReference>
<dbReference type="InterPro" id="IPR015803">
    <property type="entry name" value="Cys-tRNA-ligase"/>
</dbReference>
<keyword evidence="5 13" id="KW-0963">Cytoplasm</keyword>
<dbReference type="InterPro" id="IPR032678">
    <property type="entry name" value="tRNA-synt_1_cat_dom"/>
</dbReference>
<keyword evidence="9" id="KW-0862">Zinc</keyword>
<evidence type="ECO:0000256" key="2">
    <source>
        <dbReference type="ARBA" id="ARBA00004496"/>
    </source>
</evidence>
<comment type="subcellular location">
    <subcellularLocation>
        <location evidence="2 13">Cytoplasm</location>
    </subcellularLocation>
</comment>
<dbReference type="SUPFAM" id="SSF47323">
    <property type="entry name" value="Anticodon-binding domain of a subclass of class I aminoacyl-tRNA synthetases"/>
    <property type="match status" value="1"/>
</dbReference>
<evidence type="ECO:0000256" key="12">
    <source>
        <dbReference type="ARBA" id="ARBA00023146"/>
    </source>
</evidence>
<dbReference type="Gene3D" id="3.40.50.620">
    <property type="entry name" value="HUPs"/>
    <property type="match status" value="1"/>
</dbReference>
<comment type="subunit">
    <text evidence="4 13">Monomer.</text>
</comment>
<comment type="similarity">
    <text evidence="3 13">Belongs to the class-I aminoacyl-tRNA synthetase family.</text>
</comment>
<name>A0A837IP28_9BACT</name>
<dbReference type="Proteomes" id="UP000034462">
    <property type="component" value="Unassembled WGS sequence"/>
</dbReference>
<dbReference type="InterPro" id="IPR014729">
    <property type="entry name" value="Rossmann-like_a/b/a_fold"/>
</dbReference>
<evidence type="ECO:0000256" key="11">
    <source>
        <dbReference type="ARBA" id="ARBA00022917"/>
    </source>
</evidence>
<evidence type="ECO:0000256" key="5">
    <source>
        <dbReference type="ARBA" id="ARBA00022490"/>
    </source>
</evidence>
<organism evidence="15 16">
    <name type="scientific">Candidatus Yanofskybacteria bacterium GW2011_GWC1_48_11</name>
    <dbReference type="NCBI Taxonomy" id="1619027"/>
    <lineage>
        <taxon>Bacteria</taxon>
        <taxon>Candidatus Yanofskyibacteriota</taxon>
    </lineage>
</organism>
<gene>
    <name evidence="13" type="primary">cysS</name>
    <name evidence="15" type="ORF">UY25_C0002G0089</name>
</gene>
<proteinExistence type="inferred from homology"/>
<evidence type="ECO:0000256" key="7">
    <source>
        <dbReference type="ARBA" id="ARBA00022723"/>
    </source>
</evidence>
<dbReference type="InterPro" id="IPR024909">
    <property type="entry name" value="Cys-tRNA/MSH_ligase"/>
</dbReference>
<dbReference type="GO" id="GO:0005737">
    <property type="term" value="C:cytoplasm"/>
    <property type="evidence" value="ECO:0007669"/>
    <property type="project" value="UniProtKB-SubCell"/>
</dbReference>